<organism evidence="1">
    <name type="scientific">uncultured Caudovirales phage</name>
    <dbReference type="NCBI Taxonomy" id="2100421"/>
    <lineage>
        <taxon>Viruses</taxon>
        <taxon>Duplodnaviria</taxon>
        <taxon>Heunggongvirae</taxon>
        <taxon>Uroviricota</taxon>
        <taxon>Caudoviricetes</taxon>
        <taxon>Peduoviridae</taxon>
        <taxon>Maltschvirus</taxon>
        <taxon>Maltschvirus maltsch</taxon>
    </lineage>
</organism>
<dbReference type="EMBL" id="LR796579">
    <property type="protein sequence ID" value="CAB4152948.1"/>
    <property type="molecule type" value="Genomic_DNA"/>
</dbReference>
<reference evidence="1" key="1">
    <citation type="submission" date="2020-04" db="EMBL/GenBank/DDBJ databases">
        <authorList>
            <person name="Chiriac C."/>
            <person name="Salcher M."/>
            <person name="Ghai R."/>
            <person name="Kavagutti S V."/>
        </authorList>
    </citation>
    <scope>NUCLEOTIDE SEQUENCE</scope>
</reference>
<sequence length="80" mass="9564">MKQEIKYKLKKLEITVNYRDPLDLKQALLKVIEQIDNGNNIVEMKVFNAYVGAYLEFVEKEFYTEKQINGIWYQCIKSKI</sequence>
<name>A0A6J5N2H0_9CAUD</name>
<evidence type="ECO:0000313" key="1">
    <source>
        <dbReference type="EMBL" id="CAB4152948.1"/>
    </source>
</evidence>
<gene>
    <name evidence="1" type="ORF">UFOVP611_39</name>
</gene>
<accession>A0A6J5N2H0</accession>
<protein>
    <submittedName>
        <fullName evidence="1">Uncharacterized protein</fullName>
    </submittedName>
</protein>
<proteinExistence type="predicted"/>